<dbReference type="AlphaFoldDB" id="A0A3D9UKK1"/>
<dbReference type="GO" id="GO:0016747">
    <property type="term" value="F:acyltransferase activity, transferring groups other than amino-acyl groups"/>
    <property type="evidence" value="ECO:0007669"/>
    <property type="project" value="InterPro"/>
</dbReference>
<accession>A0A3D9UKK1</accession>
<dbReference type="PANTHER" id="PTHR43420">
    <property type="entry name" value="ACETYLTRANSFERASE"/>
    <property type="match status" value="1"/>
</dbReference>
<dbReference type="InterPro" id="IPR016181">
    <property type="entry name" value="Acyl_CoA_acyltransferase"/>
</dbReference>
<feature type="domain" description="N-acetyltransferase" evidence="4">
    <location>
        <begin position="148"/>
        <end position="316"/>
    </location>
</feature>
<dbReference type="InterPro" id="IPR000182">
    <property type="entry name" value="GNAT_dom"/>
</dbReference>
<name>A0A3D9UKK1_9MICO</name>
<gene>
    <name evidence="5" type="ORF">DFJ65_0835</name>
</gene>
<evidence type="ECO:0000313" key="5">
    <source>
        <dbReference type="EMBL" id="REF29856.1"/>
    </source>
</evidence>
<dbReference type="EMBL" id="QTUA01000001">
    <property type="protein sequence ID" value="REF29856.1"/>
    <property type="molecule type" value="Genomic_DNA"/>
</dbReference>
<dbReference type="OrthoDB" id="3381976at2"/>
<evidence type="ECO:0000259" key="4">
    <source>
        <dbReference type="PROSITE" id="PS51186"/>
    </source>
</evidence>
<dbReference type="CDD" id="cd04301">
    <property type="entry name" value="NAT_SF"/>
    <property type="match status" value="1"/>
</dbReference>
<keyword evidence="2" id="KW-0012">Acyltransferase</keyword>
<evidence type="ECO:0000256" key="3">
    <source>
        <dbReference type="SAM" id="MobiDB-lite"/>
    </source>
</evidence>
<reference evidence="5 6" key="1">
    <citation type="submission" date="2018-08" db="EMBL/GenBank/DDBJ databases">
        <title>Sequencing the genomes of 1000 actinobacteria strains.</title>
        <authorList>
            <person name="Klenk H.-P."/>
        </authorList>
    </citation>
    <scope>NUCLEOTIDE SEQUENCE [LARGE SCALE GENOMIC DNA]</scope>
    <source>
        <strain evidence="5 6">DSM 22967</strain>
    </source>
</reference>
<feature type="compositionally biased region" description="Low complexity" evidence="3">
    <location>
        <begin position="322"/>
        <end position="333"/>
    </location>
</feature>
<keyword evidence="6" id="KW-1185">Reference proteome</keyword>
<keyword evidence="1 5" id="KW-0808">Transferase</keyword>
<evidence type="ECO:0000256" key="2">
    <source>
        <dbReference type="ARBA" id="ARBA00023315"/>
    </source>
</evidence>
<dbReference type="Pfam" id="PF00583">
    <property type="entry name" value="Acetyltransf_1"/>
    <property type="match status" value="1"/>
</dbReference>
<dbReference type="Proteomes" id="UP000256253">
    <property type="component" value="Unassembled WGS sequence"/>
</dbReference>
<evidence type="ECO:0000256" key="1">
    <source>
        <dbReference type="ARBA" id="ARBA00022679"/>
    </source>
</evidence>
<organism evidence="5 6">
    <name type="scientific">Calidifontibacter indicus</name>
    <dbReference type="NCBI Taxonomy" id="419650"/>
    <lineage>
        <taxon>Bacteria</taxon>
        <taxon>Bacillati</taxon>
        <taxon>Actinomycetota</taxon>
        <taxon>Actinomycetes</taxon>
        <taxon>Micrococcales</taxon>
        <taxon>Dermacoccaceae</taxon>
        <taxon>Calidifontibacter</taxon>
    </lineage>
</organism>
<sequence>MDLVMEHPTGAELAQWEEHTRERLTRLREGNVPGDAAADGFLAGAVEGDGLAEGHFAGRFVDDGTTVGSVRLRDRGITGVVVDLDVPVDRLPEVLDRLRAAAPSHGWTSLTVSAYPGDPVGAAIRDGGVDLVATKMGLAVADVPDADIELRPMLDERFERFVDEGVESYAHSIFEAGDYPTIEDGRLASLEQHKQLLPQGLQSPGHLLWSAFDPAEPTQEVGLLWIEERLDHGFIFEVEVDQAHQRKGYGTQMLRAGAAQMRERGRKMLWLNVFGHNADARRLYEREGYMVQRGDPADRGRTTRRWVALPIDATRRARRSVTPRSVTRSTVRAASRDGRIGPCAEQSQHMSKPPSARRPT</sequence>
<feature type="region of interest" description="Disordered" evidence="3">
    <location>
        <begin position="318"/>
        <end position="360"/>
    </location>
</feature>
<evidence type="ECO:0000313" key="6">
    <source>
        <dbReference type="Proteomes" id="UP000256253"/>
    </source>
</evidence>
<dbReference type="PROSITE" id="PS51186">
    <property type="entry name" value="GNAT"/>
    <property type="match status" value="1"/>
</dbReference>
<dbReference type="Gene3D" id="3.40.630.30">
    <property type="match status" value="1"/>
</dbReference>
<protein>
    <submittedName>
        <fullName evidence="5">Acetyltransferase (GNAT) family protein</fullName>
    </submittedName>
</protein>
<dbReference type="RefSeq" id="WP_115921936.1">
    <property type="nucleotide sequence ID" value="NZ_QTUA01000001.1"/>
</dbReference>
<comment type="caution">
    <text evidence="5">The sequence shown here is derived from an EMBL/GenBank/DDBJ whole genome shotgun (WGS) entry which is preliminary data.</text>
</comment>
<dbReference type="SUPFAM" id="SSF55729">
    <property type="entry name" value="Acyl-CoA N-acyltransferases (Nat)"/>
    <property type="match status" value="1"/>
</dbReference>
<dbReference type="InterPro" id="IPR050680">
    <property type="entry name" value="YpeA/RimI_acetyltransf"/>
</dbReference>
<proteinExistence type="predicted"/>